<protein>
    <submittedName>
        <fullName evidence="2">Uncharacterized protein</fullName>
    </submittedName>
</protein>
<proteinExistence type="predicted"/>
<dbReference type="AlphaFoldDB" id="A0A2P2NCG7"/>
<feature type="compositionally biased region" description="Basic and acidic residues" evidence="1">
    <location>
        <begin position="1"/>
        <end position="13"/>
    </location>
</feature>
<feature type="compositionally biased region" description="Polar residues" evidence="1">
    <location>
        <begin position="15"/>
        <end position="27"/>
    </location>
</feature>
<feature type="region of interest" description="Disordered" evidence="1">
    <location>
        <begin position="1"/>
        <end position="27"/>
    </location>
</feature>
<evidence type="ECO:0000313" key="2">
    <source>
        <dbReference type="EMBL" id="MBX40171.1"/>
    </source>
</evidence>
<sequence>MLEVEEMRCDIKHAQQLSNNSPSTSAF</sequence>
<evidence type="ECO:0000256" key="1">
    <source>
        <dbReference type="SAM" id="MobiDB-lite"/>
    </source>
</evidence>
<name>A0A2P2NCG7_RHIMU</name>
<accession>A0A2P2NCG7</accession>
<reference evidence="2" key="1">
    <citation type="submission" date="2018-02" db="EMBL/GenBank/DDBJ databases">
        <title>Rhizophora mucronata_Transcriptome.</title>
        <authorList>
            <person name="Meera S.P."/>
            <person name="Sreeshan A."/>
            <person name="Augustine A."/>
        </authorList>
    </citation>
    <scope>NUCLEOTIDE SEQUENCE</scope>
    <source>
        <tissue evidence="2">Leaf</tissue>
    </source>
</reference>
<dbReference type="EMBL" id="GGEC01059687">
    <property type="protein sequence ID" value="MBX40171.1"/>
    <property type="molecule type" value="Transcribed_RNA"/>
</dbReference>
<organism evidence="2">
    <name type="scientific">Rhizophora mucronata</name>
    <name type="common">Asiatic mangrove</name>
    <dbReference type="NCBI Taxonomy" id="61149"/>
    <lineage>
        <taxon>Eukaryota</taxon>
        <taxon>Viridiplantae</taxon>
        <taxon>Streptophyta</taxon>
        <taxon>Embryophyta</taxon>
        <taxon>Tracheophyta</taxon>
        <taxon>Spermatophyta</taxon>
        <taxon>Magnoliopsida</taxon>
        <taxon>eudicotyledons</taxon>
        <taxon>Gunneridae</taxon>
        <taxon>Pentapetalae</taxon>
        <taxon>rosids</taxon>
        <taxon>fabids</taxon>
        <taxon>Malpighiales</taxon>
        <taxon>Rhizophoraceae</taxon>
        <taxon>Rhizophora</taxon>
    </lineage>
</organism>